<dbReference type="AlphaFoldDB" id="A0AAW7N351"/>
<dbReference type="Proteomes" id="UP001174888">
    <property type="component" value="Unassembled WGS sequence"/>
</dbReference>
<evidence type="ECO:0000313" key="4">
    <source>
        <dbReference type="Proteomes" id="UP001174888"/>
    </source>
</evidence>
<feature type="domain" description="Acyltransferase 3" evidence="2">
    <location>
        <begin position="10"/>
        <end position="333"/>
    </location>
</feature>
<reference evidence="3" key="1">
    <citation type="submission" date="2023-07" db="EMBL/GenBank/DDBJ databases">
        <title>Complete genome sequence of Ligilactobacillus salivarius SRCM217594 isolated from Gallus gallus domesticus feces.</title>
        <authorList>
            <person name="Yang H.-G."/>
            <person name="Ryu M.-S."/>
            <person name="Ha G.-S."/>
            <person name="Yang H.-J."/>
            <person name="Jeong D.-Y."/>
        </authorList>
    </citation>
    <scope>NUCLEOTIDE SEQUENCE</scope>
    <source>
        <strain evidence="3">SRCM217594</strain>
    </source>
</reference>
<feature type="transmembrane region" description="Helical" evidence="1">
    <location>
        <begin position="82"/>
        <end position="100"/>
    </location>
</feature>
<dbReference type="RefSeq" id="WP_301206900.1">
    <property type="nucleotide sequence ID" value="NZ_JAUIQT010000001.1"/>
</dbReference>
<comment type="caution">
    <text evidence="3">The sequence shown here is derived from an EMBL/GenBank/DDBJ whole genome shotgun (WGS) entry which is preliminary data.</text>
</comment>
<evidence type="ECO:0000259" key="2">
    <source>
        <dbReference type="Pfam" id="PF01757"/>
    </source>
</evidence>
<feature type="transmembrane region" description="Helical" evidence="1">
    <location>
        <begin position="249"/>
        <end position="269"/>
    </location>
</feature>
<dbReference type="EMBL" id="JAUIQT010000001">
    <property type="protein sequence ID" value="MDN4832840.1"/>
    <property type="molecule type" value="Genomic_DNA"/>
</dbReference>
<feature type="transmembrane region" description="Helical" evidence="1">
    <location>
        <begin position="152"/>
        <end position="171"/>
    </location>
</feature>
<name>A0AAW7N351_9LACO</name>
<evidence type="ECO:0000313" key="3">
    <source>
        <dbReference type="EMBL" id="MDN4832840.1"/>
    </source>
</evidence>
<feature type="transmembrane region" description="Helical" evidence="1">
    <location>
        <begin position="211"/>
        <end position="229"/>
    </location>
</feature>
<gene>
    <name evidence="3" type="ORF">QYC35_01090</name>
</gene>
<dbReference type="Pfam" id="PF01757">
    <property type="entry name" value="Acyl_transf_3"/>
    <property type="match status" value="1"/>
</dbReference>
<protein>
    <submittedName>
        <fullName evidence="3">Acyltransferase family protein</fullName>
    </submittedName>
</protein>
<feature type="transmembrane region" description="Helical" evidence="1">
    <location>
        <begin position="53"/>
        <end position="70"/>
    </location>
</feature>
<keyword evidence="1" id="KW-1133">Transmembrane helix</keyword>
<keyword evidence="1" id="KW-0812">Transmembrane</keyword>
<feature type="transmembrane region" description="Helical" evidence="1">
    <location>
        <begin position="120"/>
        <end position="140"/>
    </location>
</feature>
<accession>A0AAW7N351</accession>
<sequence>METMSNKRNSSFELLRIISMYLIVVHHFVVHGITQIGNTHGLKRLTMLLMQSGGKVGVNVFVMIGAYFLIEKNFKFSRVIKISLISIFYSWTIFMIFFLLGKIIVPYKWYEILIPVPGTYWFVSSYIVLMFASPILNKIINNLPKHQYKNMLFFLLFIWSIIPTFLISNMIDLGLSHSELGNSTVSSFVLDYLIIGYIKKYPNKYVESKKYSWLILLSGISIMILAFYLESFYMYENQLVSEYVNNFMNLNSFFEFWISAGLILVFKNITPFSNKFINIIAGSTFAVYLIHDNQFIRPMLWQKVNNVQYQGSIDFLINGLEISLLIFIICIVLDMIRRILLDNLFNSISQQIGNYLDKKIE</sequence>
<keyword evidence="3" id="KW-0808">Transferase</keyword>
<keyword evidence="3" id="KW-0012">Acyltransferase</keyword>
<feature type="transmembrane region" description="Helical" evidence="1">
    <location>
        <begin position="276"/>
        <end position="296"/>
    </location>
</feature>
<feature type="transmembrane region" description="Helical" evidence="1">
    <location>
        <begin position="12"/>
        <end position="33"/>
    </location>
</feature>
<organism evidence="3 4">
    <name type="scientific">Ligilactobacillus salivarius</name>
    <dbReference type="NCBI Taxonomy" id="1624"/>
    <lineage>
        <taxon>Bacteria</taxon>
        <taxon>Bacillati</taxon>
        <taxon>Bacillota</taxon>
        <taxon>Bacilli</taxon>
        <taxon>Lactobacillales</taxon>
        <taxon>Lactobacillaceae</taxon>
        <taxon>Ligilactobacillus</taxon>
    </lineage>
</organism>
<keyword evidence="1" id="KW-0472">Membrane</keyword>
<dbReference type="InterPro" id="IPR002656">
    <property type="entry name" value="Acyl_transf_3_dom"/>
</dbReference>
<evidence type="ECO:0000256" key="1">
    <source>
        <dbReference type="SAM" id="Phobius"/>
    </source>
</evidence>
<feature type="transmembrane region" description="Helical" evidence="1">
    <location>
        <begin position="316"/>
        <end position="336"/>
    </location>
</feature>
<feature type="transmembrane region" description="Helical" evidence="1">
    <location>
        <begin position="183"/>
        <end position="199"/>
    </location>
</feature>
<dbReference type="GO" id="GO:0016747">
    <property type="term" value="F:acyltransferase activity, transferring groups other than amino-acyl groups"/>
    <property type="evidence" value="ECO:0007669"/>
    <property type="project" value="InterPro"/>
</dbReference>
<proteinExistence type="predicted"/>